<comment type="caution">
    <text evidence="2">The sequence shown here is derived from an EMBL/GenBank/DDBJ whole genome shotgun (WGS) entry which is preliminary data.</text>
</comment>
<dbReference type="GO" id="GO:0006310">
    <property type="term" value="P:DNA recombination"/>
    <property type="evidence" value="ECO:0007669"/>
    <property type="project" value="UniProtKB-KW"/>
</dbReference>
<dbReference type="OrthoDB" id="2207344at2"/>
<dbReference type="InterPro" id="IPR011010">
    <property type="entry name" value="DNA_brk_join_enz"/>
</dbReference>
<proteinExistence type="predicted"/>
<dbReference type="GO" id="GO:0003677">
    <property type="term" value="F:DNA binding"/>
    <property type="evidence" value="ECO:0007669"/>
    <property type="project" value="InterPro"/>
</dbReference>
<dbReference type="Gene3D" id="1.10.443.10">
    <property type="entry name" value="Intergrase catalytic core"/>
    <property type="match status" value="1"/>
</dbReference>
<accession>A0A4S2DP10</accession>
<name>A0A4S2DP10_9CLOT</name>
<sequence>MGNIVFKELEDANVLIEESIEFNYDRVDEYLTQFKKICKKGILRENSSFYDSQWIINIGGVENSIILPTDIKMKELSVLFGKNICEFELAYRSFIISSLNLPNSTMAFNLAMKRLTVQFDSSSINILVKASIVRFINYIKVSEKKYIEFQTLFDEIEVKEIGERTLPEFEEIFLFSDIINDIIYNKNILEYKDYLITIMWWKICSILPLRPSEFVRTKFECIYKEGNEFYLKVWRSKGKIGKKISNISNVNEYYFEDIVNIDEELFILIENYRDILINEFNYEIKDELFPYIILKNISNNYNNRKKNLTNISSYDLYNNVKRFYSIIVANEYGLKPISKYVKREEGSKYLGELTPYDARHIAIINLILMGTDVLEVMYLSGHTNINTAYGYFNHIREFSKGYALGYAKALSNNTLNKKMNTFINQARKQNNRGKGNDDYYRILNAINSKKVILKKVEGGYCRYQDIDNDKYYCFLYERNHTLCQFFVKDNSEVVEDEIKKVEKDIDTTVKVLIDLIKDMEGISKFNELYKTTSCRLANNISKLAKLNERSIRGE</sequence>
<organism evidence="2 3">
    <name type="scientific">Clostridium sartagoforme</name>
    <dbReference type="NCBI Taxonomy" id="84031"/>
    <lineage>
        <taxon>Bacteria</taxon>
        <taxon>Bacillati</taxon>
        <taxon>Bacillota</taxon>
        <taxon>Clostridia</taxon>
        <taxon>Eubacteriales</taxon>
        <taxon>Clostridiaceae</taxon>
        <taxon>Clostridium</taxon>
    </lineage>
</organism>
<keyword evidence="3" id="KW-1185">Reference proteome</keyword>
<gene>
    <name evidence="2" type="ORF">E5347_08375</name>
</gene>
<dbReference type="AlphaFoldDB" id="A0A4S2DP10"/>
<protein>
    <submittedName>
        <fullName evidence="2">Site-specific integrase</fullName>
    </submittedName>
</protein>
<evidence type="ECO:0000256" key="1">
    <source>
        <dbReference type="ARBA" id="ARBA00023172"/>
    </source>
</evidence>
<dbReference type="InterPro" id="IPR013762">
    <property type="entry name" value="Integrase-like_cat_sf"/>
</dbReference>
<dbReference type="SUPFAM" id="SSF56349">
    <property type="entry name" value="DNA breaking-rejoining enzymes"/>
    <property type="match status" value="1"/>
</dbReference>
<evidence type="ECO:0000313" key="2">
    <source>
        <dbReference type="EMBL" id="TGY42814.1"/>
    </source>
</evidence>
<dbReference type="EMBL" id="SRYR01000002">
    <property type="protein sequence ID" value="TGY42814.1"/>
    <property type="molecule type" value="Genomic_DNA"/>
</dbReference>
<dbReference type="Proteomes" id="UP000306888">
    <property type="component" value="Unassembled WGS sequence"/>
</dbReference>
<keyword evidence="1" id="KW-0233">DNA recombination</keyword>
<dbReference type="RefSeq" id="WP_136006327.1">
    <property type="nucleotide sequence ID" value="NZ_SRYR01000002.1"/>
</dbReference>
<reference evidence="2 3" key="1">
    <citation type="submission" date="2019-04" db="EMBL/GenBank/DDBJ databases">
        <title>Microbes associate with the intestines of laboratory mice.</title>
        <authorList>
            <person name="Navarre W."/>
            <person name="Wong E."/>
            <person name="Huang K."/>
            <person name="Tropini C."/>
            <person name="Ng K."/>
            <person name="Yu B."/>
        </authorList>
    </citation>
    <scope>NUCLEOTIDE SEQUENCE [LARGE SCALE GENOMIC DNA]</scope>
    <source>
        <strain evidence="2 3">NM50_B9-20</strain>
    </source>
</reference>
<dbReference type="GO" id="GO:0015074">
    <property type="term" value="P:DNA integration"/>
    <property type="evidence" value="ECO:0007669"/>
    <property type="project" value="InterPro"/>
</dbReference>
<evidence type="ECO:0000313" key="3">
    <source>
        <dbReference type="Proteomes" id="UP000306888"/>
    </source>
</evidence>
<dbReference type="CDD" id="cd00397">
    <property type="entry name" value="DNA_BRE_C"/>
    <property type="match status" value="1"/>
</dbReference>